<protein>
    <submittedName>
        <fullName evidence="3">Uncharacterized protein</fullName>
    </submittedName>
</protein>
<feature type="domain" description="ABC-three component systems C-terminal" evidence="2">
    <location>
        <begin position="130"/>
        <end position="264"/>
    </location>
</feature>
<dbReference type="AlphaFoldDB" id="A0A2A7A2Q0"/>
<evidence type="ECO:0000259" key="2">
    <source>
        <dbReference type="Pfam" id="PF20277"/>
    </source>
</evidence>
<accession>A0A2A7A2Q0</accession>
<reference evidence="3 4" key="1">
    <citation type="journal article" date="2017" name="Front. Microbiol.">
        <title>New Insights into the Diversity of the Genus Faecalibacterium.</title>
        <authorList>
            <person name="Benevides L."/>
            <person name="Burman S."/>
            <person name="Martin R."/>
            <person name="Robert V."/>
            <person name="Thomas M."/>
            <person name="Miquel S."/>
            <person name="Chain F."/>
            <person name="Sokol H."/>
            <person name="Bermudez-Humaran L.G."/>
            <person name="Morrison M."/>
            <person name="Langella P."/>
            <person name="Azevedo V.A."/>
            <person name="Chatel J.M."/>
            <person name="Soares S."/>
        </authorList>
    </citation>
    <scope>NUCLEOTIDE SEQUENCE [LARGE SCALE GENOMIC DNA]</scope>
    <source>
        <strain evidence="3 4">CNCM I 4546</strain>
    </source>
</reference>
<dbReference type="RefSeq" id="WP_097782662.1">
    <property type="nucleotide sequence ID" value="NZ_NMTV01000025.1"/>
</dbReference>
<sequence length="269" mass="31181">MTQEELNAAIEADGYCKPREEIKEFDNRLYLQEVGGRCPLCGKLLIDRRQKKKVKLFEIAHIYPNRPTEEQYRTLQGLPRLGDNSESYDNKIALCRDCHKTQDHHTTVEDYIQLLNIKKKCLQNTALNEATATLGLEDQICEVLKRLTTVKESELAELNYTPVPVAKKFSESELLLKIRVEGYAIRFYPFIYDIFKDMDGKNGFHMQILSGQIKSCFVKMNDVTSDKSKIFDYIVNWVKTKTSTQSKEACEIFVSYFVQNCEVFNEIAE</sequence>
<evidence type="ECO:0000313" key="3">
    <source>
        <dbReference type="EMBL" id="PDX73318.1"/>
    </source>
</evidence>
<dbReference type="InterPro" id="IPR003615">
    <property type="entry name" value="HNH_nuc"/>
</dbReference>
<evidence type="ECO:0000259" key="1">
    <source>
        <dbReference type="Pfam" id="PF13391"/>
    </source>
</evidence>
<dbReference type="InterPro" id="IPR046921">
    <property type="entry name" value="ABC-3C_CTD11"/>
</dbReference>
<organism evidence="3 4">
    <name type="scientific">Faecalibacterium prausnitzii</name>
    <dbReference type="NCBI Taxonomy" id="853"/>
    <lineage>
        <taxon>Bacteria</taxon>
        <taxon>Bacillati</taxon>
        <taxon>Bacillota</taxon>
        <taxon>Clostridia</taxon>
        <taxon>Eubacteriales</taxon>
        <taxon>Oscillospiraceae</taxon>
        <taxon>Faecalibacterium</taxon>
    </lineage>
</organism>
<dbReference type="Pfam" id="PF13391">
    <property type="entry name" value="HNH_2"/>
    <property type="match status" value="1"/>
</dbReference>
<name>A0A2A7A2Q0_9FIRM</name>
<dbReference type="EMBL" id="NMTV01000025">
    <property type="protein sequence ID" value="PDX73318.1"/>
    <property type="molecule type" value="Genomic_DNA"/>
</dbReference>
<comment type="caution">
    <text evidence="3">The sequence shown here is derived from an EMBL/GenBank/DDBJ whole genome shotgun (WGS) entry which is preliminary data.</text>
</comment>
<proteinExistence type="predicted"/>
<dbReference type="Proteomes" id="UP000219901">
    <property type="component" value="Unassembled WGS sequence"/>
</dbReference>
<dbReference type="Gene3D" id="1.10.30.50">
    <property type="match status" value="1"/>
</dbReference>
<gene>
    <name evidence="3" type="ORF">CGS55_03410</name>
</gene>
<evidence type="ECO:0000313" key="4">
    <source>
        <dbReference type="Proteomes" id="UP000219901"/>
    </source>
</evidence>
<dbReference type="Pfam" id="PF20277">
    <property type="entry name" value="CTD11"/>
    <property type="match status" value="1"/>
</dbReference>
<feature type="domain" description="HNH nuclease" evidence="1">
    <location>
        <begin position="38"/>
        <end position="105"/>
    </location>
</feature>